<organism evidence="1 2">
    <name type="scientific">Brassica cretica</name>
    <name type="common">Mustard</name>
    <dbReference type="NCBI Taxonomy" id="69181"/>
    <lineage>
        <taxon>Eukaryota</taxon>
        <taxon>Viridiplantae</taxon>
        <taxon>Streptophyta</taxon>
        <taxon>Embryophyta</taxon>
        <taxon>Tracheophyta</taxon>
        <taxon>Spermatophyta</taxon>
        <taxon>Magnoliopsida</taxon>
        <taxon>eudicotyledons</taxon>
        <taxon>Gunneridae</taxon>
        <taxon>Pentapetalae</taxon>
        <taxon>rosids</taxon>
        <taxon>malvids</taxon>
        <taxon>Brassicales</taxon>
        <taxon>Brassicaceae</taxon>
        <taxon>Brassiceae</taxon>
        <taxon>Brassica</taxon>
    </lineage>
</organism>
<keyword evidence="2" id="KW-1185">Reference proteome</keyword>
<gene>
    <name evidence="1" type="ORF">DY000_02041217</name>
</gene>
<evidence type="ECO:0000313" key="2">
    <source>
        <dbReference type="Proteomes" id="UP000266723"/>
    </source>
</evidence>
<accession>A0ABQ7BEA3</accession>
<sequence length="111" mass="12135">MELAPTLHGIVGGATIAAPEPEAEPESLGIAWESRFLKRAAWNRNSNAGSRIGSERCVDRKRTVALGIRIFDSVPGISDKSFLYPVGRELCIHMDDERQLLPATTCKTICP</sequence>
<name>A0ABQ7BEA3_BRACR</name>
<evidence type="ECO:0000313" key="1">
    <source>
        <dbReference type="EMBL" id="KAF3530632.1"/>
    </source>
</evidence>
<dbReference type="Proteomes" id="UP000266723">
    <property type="component" value="Unassembled WGS sequence"/>
</dbReference>
<protein>
    <submittedName>
        <fullName evidence="1">Uncharacterized protein</fullName>
    </submittedName>
</protein>
<proteinExistence type="predicted"/>
<comment type="caution">
    <text evidence="1">The sequence shown here is derived from an EMBL/GenBank/DDBJ whole genome shotgun (WGS) entry which is preliminary data.</text>
</comment>
<reference evidence="1 2" key="1">
    <citation type="journal article" date="2020" name="BMC Genomics">
        <title>Intraspecific diversification of the crop wild relative Brassica cretica Lam. using demographic model selection.</title>
        <authorList>
            <person name="Kioukis A."/>
            <person name="Michalopoulou V.A."/>
            <person name="Briers L."/>
            <person name="Pirintsos S."/>
            <person name="Studholme D.J."/>
            <person name="Pavlidis P."/>
            <person name="Sarris P.F."/>
        </authorList>
    </citation>
    <scope>NUCLEOTIDE SEQUENCE [LARGE SCALE GENOMIC DNA]</scope>
    <source>
        <strain evidence="2">cv. PFS-1207/04</strain>
    </source>
</reference>
<dbReference type="EMBL" id="QGKV02001507">
    <property type="protein sequence ID" value="KAF3530632.1"/>
    <property type="molecule type" value="Genomic_DNA"/>
</dbReference>